<dbReference type="GO" id="GO:0005506">
    <property type="term" value="F:iron ion binding"/>
    <property type="evidence" value="ECO:0007669"/>
    <property type="project" value="TreeGrafter"/>
</dbReference>
<evidence type="ECO:0000256" key="3">
    <source>
        <dbReference type="ARBA" id="ARBA00022516"/>
    </source>
</evidence>
<evidence type="ECO:0000256" key="2">
    <source>
        <dbReference type="ARBA" id="ARBA00009295"/>
    </source>
</evidence>
<proteinExistence type="inferred from homology"/>
<evidence type="ECO:0000256" key="9">
    <source>
        <dbReference type="ARBA" id="ARBA00023136"/>
    </source>
</evidence>
<reference evidence="12" key="1">
    <citation type="submission" date="2021-06" db="EMBL/GenBank/DDBJ databases">
        <authorList>
            <person name="Hodson N. C."/>
            <person name="Mongue J. A."/>
            <person name="Jaron S. K."/>
        </authorList>
    </citation>
    <scope>NUCLEOTIDE SEQUENCE</scope>
</reference>
<keyword evidence="10" id="KW-0275">Fatty acid biosynthesis</keyword>
<keyword evidence="13" id="KW-1185">Reference proteome</keyword>
<dbReference type="GO" id="GO:0004768">
    <property type="term" value="F:stearoyl-CoA 9-desaturase activity"/>
    <property type="evidence" value="ECO:0007669"/>
    <property type="project" value="TreeGrafter"/>
</dbReference>
<dbReference type="PANTHER" id="PTHR11351:SF31">
    <property type="entry name" value="DESATURASE 1, ISOFORM A-RELATED"/>
    <property type="match status" value="1"/>
</dbReference>
<evidence type="ECO:0000256" key="8">
    <source>
        <dbReference type="ARBA" id="ARBA00023098"/>
    </source>
</evidence>
<dbReference type="GO" id="GO:0005789">
    <property type="term" value="C:endoplasmic reticulum membrane"/>
    <property type="evidence" value="ECO:0007669"/>
    <property type="project" value="TreeGrafter"/>
</dbReference>
<evidence type="ECO:0000256" key="1">
    <source>
        <dbReference type="ARBA" id="ARBA00004141"/>
    </source>
</evidence>
<dbReference type="EMBL" id="CAJVCH010273735">
    <property type="protein sequence ID" value="CAG7734648.1"/>
    <property type="molecule type" value="Genomic_DNA"/>
</dbReference>
<keyword evidence="7" id="KW-0560">Oxidoreductase</keyword>
<comment type="caution">
    <text evidence="12">The sequence shown here is derived from an EMBL/GenBank/DDBJ whole genome shotgun (WGS) entry which is preliminary data.</text>
</comment>
<feature type="transmembrane region" description="Helical" evidence="11">
    <location>
        <begin position="184"/>
        <end position="205"/>
    </location>
</feature>
<keyword evidence="3" id="KW-0444">Lipid biosynthesis</keyword>
<evidence type="ECO:0000256" key="10">
    <source>
        <dbReference type="ARBA" id="ARBA00023160"/>
    </source>
</evidence>
<keyword evidence="4 11" id="KW-0812">Transmembrane</keyword>
<dbReference type="OrthoDB" id="10260134at2759"/>
<keyword evidence="8" id="KW-0443">Lipid metabolism</keyword>
<comment type="similarity">
    <text evidence="2">Belongs to the fatty acid desaturase type 1 family.</text>
</comment>
<comment type="subcellular location">
    <subcellularLocation>
        <location evidence="1">Membrane</location>
        <topology evidence="1">Multi-pass membrane protein</topology>
    </subcellularLocation>
</comment>
<dbReference type="InterPro" id="IPR015876">
    <property type="entry name" value="Acyl-CoA_DS"/>
</dbReference>
<keyword evidence="6 11" id="KW-1133">Transmembrane helix</keyword>
<keyword evidence="5" id="KW-0276">Fatty acid metabolism</keyword>
<evidence type="ECO:0000256" key="11">
    <source>
        <dbReference type="SAM" id="Phobius"/>
    </source>
</evidence>
<protein>
    <submittedName>
        <fullName evidence="12">Uncharacterized protein</fullName>
    </submittedName>
</protein>
<name>A0A8J2K7I7_9HEXA</name>
<feature type="transmembrane region" description="Helical" evidence="11">
    <location>
        <begin position="160"/>
        <end position="178"/>
    </location>
</feature>
<dbReference type="AlphaFoldDB" id="A0A8J2K7I7"/>
<evidence type="ECO:0000313" key="12">
    <source>
        <dbReference type="EMBL" id="CAG7734648.1"/>
    </source>
</evidence>
<dbReference type="GO" id="GO:0006636">
    <property type="term" value="P:unsaturated fatty acid biosynthetic process"/>
    <property type="evidence" value="ECO:0007669"/>
    <property type="project" value="TreeGrafter"/>
</dbReference>
<gene>
    <name evidence="12" type="ORF">AFUS01_LOCUS23025</name>
</gene>
<evidence type="ECO:0000256" key="7">
    <source>
        <dbReference type="ARBA" id="ARBA00023002"/>
    </source>
</evidence>
<feature type="transmembrane region" description="Helical" evidence="11">
    <location>
        <begin position="41"/>
        <end position="64"/>
    </location>
</feature>
<organism evidence="12 13">
    <name type="scientific">Allacma fusca</name>
    <dbReference type="NCBI Taxonomy" id="39272"/>
    <lineage>
        <taxon>Eukaryota</taxon>
        <taxon>Metazoa</taxon>
        <taxon>Ecdysozoa</taxon>
        <taxon>Arthropoda</taxon>
        <taxon>Hexapoda</taxon>
        <taxon>Collembola</taxon>
        <taxon>Symphypleona</taxon>
        <taxon>Sminthuridae</taxon>
        <taxon>Allacma</taxon>
    </lineage>
</organism>
<dbReference type="Proteomes" id="UP000708208">
    <property type="component" value="Unassembled WGS sequence"/>
</dbReference>
<accession>A0A8J2K7I7</accession>
<evidence type="ECO:0000256" key="6">
    <source>
        <dbReference type="ARBA" id="ARBA00022989"/>
    </source>
</evidence>
<sequence length="236" mass="26854">MTNKTPPTKLNPALTLALTLFHGITIYGFYLLFCGEYSLQLFFYQIALTYLAGFTFGTGDYGMWAHQAALSPSRRAGLMILHTFTLQGPLYFWARVHRLHHKQSDGAEDAQNAIRGVVYSHIGWLLCFNEKQFHKDLASAKIREDDIRADKIVMWQSKNYYWMSAAALGITCFIPVLMGWEQSIWHVLVAALTGVVINLHVACWTNMWGTKSFERSIGPVVHEIIHFLTYGMGRVC</sequence>
<keyword evidence="9 11" id="KW-0472">Membrane</keyword>
<evidence type="ECO:0000256" key="4">
    <source>
        <dbReference type="ARBA" id="ARBA00022692"/>
    </source>
</evidence>
<evidence type="ECO:0000313" key="13">
    <source>
        <dbReference type="Proteomes" id="UP000708208"/>
    </source>
</evidence>
<feature type="transmembrane region" description="Helical" evidence="11">
    <location>
        <begin position="76"/>
        <end position="94"/>
    </location>
</feature>
<evidence type="ECO:0000256" key="5">
    <source>
        <dbReference type="ARBA" id="ARBA00022832"/>
    </source>
</evidence>
<feature type="transmembrane region" description="Helical" evidence="11">
    <location>
        <begin position="12"/>
        <end position="34"/>
    </location>
</feature>
<dbReference type="PANTHER" id="PTHR11351">
    <property type="entry name" value="ACYL-COA DESATURASE"/>
    <property type="match status" value="1"/>
</dbReference>